<dbReference type="AlphaFoldDB" id="A0A543Q3T5"/>
<sequence>MGGLIPLGDLEACLDQHPPSAWALALQANLVILCVSQAWFGKARDWLDVVNKHKEYQACVTVATANWEKAIEITLQQLLKQ</sequence>
<dbReference type="EMBL" id="SZUV01000001">
    <property type="protein sequence ID" value="TQN50958.1"/>
    <property type="molecule type" value="Genomic_DNA"/>
</dbReference>
<name>A0A543Q3T5_ACITH</name>
<evidence type="ECO:0000313" key="2">
    <source>
        <dbReference type="Proteomes" id="UP000315403"/>
    </source>
</evidence>
<reference evidence="1 2" key="1">
    <citation type="submission" date="2019-03" db="EMBL/GenBank/DDBJ databases">
        <title>New insights into Acidothiobacillus thiooxidans sulfur metabolism through coupled gene expression, solution geochemistry, microscopy and spectroscopy analyses.</title>
        <authorList>
            <person name="Camacho D."/>
            <person name="Frazao R."/>
            <person name="Fouillen A."/>
            <person name="Nanci A."/>
            <person name="Lang B.F."/>
            <person name="Apte S.C."/>
            <person name="Baron C."/>
            <person name="Warren L.A."/>
        </authorList>
    </citation>
    <scope>NUCLEOTIDE SEQUENCE [LARGE SCALE GENOMIC DNA]</scope>
    <source>
        <strain evidence="1 2">ATCC 19377</strain>
    </source>
</reference>
<gene>
    <name evidence="1" type="ORF">DLNHIDIE_00820</name>
</gene>
<evidence type="ECO:0000313" key="1">
    <source>
        <dbReference type="EMBL" id="TQN50958.1"/>
    </source>
</evidence>
<comment type="caution">
    <text evidence="1">The sequence shown here is derived from an EMBL/GenBank/DDBJ whole genome shotgun (WGS) entry which is preliminary data.</text>
</comment>
<dbReference type="Proteomes" id="UP000315403">
    <property type="component" value="Unassembled WGS sequence"/>
</dbReference>
<proteinExistence type="predicted"/>
<dbReference type="RefSeq" id="WP_142086854.1">
    <property type="nucleotide sequence ID" value="NZ_SZUV01000001.1"/>
</dbReference>
<accession>A0A543Q3T5</accession>
<organism evidence="1 2">
    <name type="scientific">Acidithiobacillus thiooxidans ATCC 19377</name>
    <dbReference type="NCBI Taxonomy" id="637390"/>
    <lineage>
        <taxon>Bacteria</taxon>
        <taxon>Pseudomonadati</taxon>
        <taxon>Pseudomonadota</taxon>
        <taxon>Acidithiobacillia</taxon>
        <taxon>Acidithiobacillales</taxon>
        <taxon>Acidithiobacillaceae</taxon>
        <taxon>Acidithiobacillus</taxon>
    </lineage>
</organism>
<protein>
    <submittedName>
        <fullName evidence="1">Uncharacterized protein</fullName>
    </submittedName>
</protein>